<accession>A0A940DNG1</accession>
<sequence>MDEAGHNLHRIAQVLKSNGTDGELVLGFRDISPEDIDLKEPVFIYFDGLPVPFFIDSFVPRGNSKALVRLTDICCLEDAEEISGRAVYIKENAIGHEADDISLIGWTLCDGCHNEVGIISDFFDIPGNPCIEVGTISGTAMIPLHEDLVISADEESRILVMNIPEGLV</sequence>
<comment type="caution">
    <text evidence="2">The sequence shown here is derived from an EMBL/GenBank/DDBJ whole genome shotgun (WGS) entry which is preliminary data.</text>
</comment>
<feature type="domain" description="Ribosome maturation factor RimM PRC barrel" evidence="1">
    <location>
        <begin position="102"/>
        <end position="167"/>
    </location>
</feature>
<dbReference type="InterPro" id="IPR036976">
    <property type="entry name" value="RimM_N_sf"/>
</dbReference>
<proteinExistence type="predicted"/>
<dbReference type="EMBL" id="JADIMJ010000018">
    <property type="protein sequence ID" value="MBO8453260.1"/>
    <property type="molecule type" value="Genomic_DNA"/>
</dbReference>
<dbReference type="Gene3D" id="2.30.30.240">
    <property type="entry name" value="PRC-barrel domain"/>
    <property type="match status" value="1"/>
</dbReference>
<organism evidence="2 3">
    <name type="scientific">Candidatus Cryptobacteroides gallistercoris</name>
    <dbReference type="NCBI Taxonomy" id="2840765"/>
    <lineage>
        <taxon>Bacteria</taxon>
        <taxon>Pseudomonadati</taxon>
        <taxon>Bacteroidota</taxon>
        <taxon>Bacteroidia</taxon>
        <taxon>Bacteroidales</taxon>
        <taxon>Candidatus Cryptobacteroides</taxon>
    </lineage>
</organism>
<evidence type="ECO:0000313" key="3">
    <source>
        <dbReference type="Proteomes" id="UP000771749"/>
    </source>
</evidence>
<dbReference type="SUPFAM" id="SSF50346">
    <property type="entry name" value="PRC-barrel domain"/>
    <property type="match status" value="1"/>
</dbReference>
<dbReference type="Pfam" id="PF24986">
    <property type="entry name" value="PRC_RimM"/>
    <property type="match status" value="1"/>
</dbReference>
<evidence type="ECO:0000313" key="2">
    <source>
        <dbReference type="EMBL" id="MBO8453260.1"/>
    </source>
</evidence>
<name>A0A940DNG1_9BACT</name>
<dbReference type="AlphaFoldDB" id="A0A940DNG1"/>
<dbReference type="InterPro" id="IPR056792">
    <property type="entry name" value="PRC_RimM"/>
</dbReference>
<evidence type="ECO:0000259" key="1">
    <source>
        <dbReference type="Pfam" id="PF24986"/>
    </source>
</evidence>
<dbReference type="Proteomes" id="UP000771749">
    <property type="component" value="Unassembled WGS sequence"/>
</dbReference>
<protein>
    <recommendedName>
        <fullName evidence="1">Ribosome maturation factor RimM PRC barrel domain-containing protein</fullName>
    </recommendedName>
</protein>
<dbReference type="Gene3D" id="2.40.30.60">
    <property type="entry name" value="RimM"/>
    <property type="match status" value="1"/>
</dbReference>
<reference evidence="2" key="1">
    <citation type="submission" date="2020-10" db="EMBL/GenBank/DDBJ databases">
        <authorList>
            <person name="Gilroy R."/>
        </authorList>
    </citation>
    <scope>NUCLEOTIDE SEQUENCE</scope>
    <source>
        <strain evidence="2">F1-3629</strain>
    </source>
</reference>
<dbReference type="GO" id="GO:0006364">
    <property type="term" value="P:rRNA processing"/>
    <property type="evidence" value="ECO:0007669"/>
    <property type="project" value="InterPro"/>
</dbReference>
<reference evidence="2" key="2">
    <citation type="journal article" date="2021" name="PeerJ">
        <title>Extensive microbial diversity within the chicken gut microbiome revealed by metagenomics and culture.</title>
        <authorList>
            <person name="Gilroy R."/>
            <person name="Ravi A."/>
            <person name="Getino M."/>
            <person name="Pursley I."/>
            <person name="Horton D.L."/>
            <person name="Alikhan N.F."/>
            <person name="Baker D."/>
            <person name="Gharbi K."/>
            <person name="Hall N."/>
            <person name="Watson M."/>
            <person name="Adriaenssens E.M."/>
            <person name="Foster-Nyarko E."/>
            <person name="Jarju S."/>
            <person name="Secka A."/>
            <person name="Antonio M."/>
            <person name="Oren A."/>
            <person name="Chaudhuri R.R."/>
            <person name="La Ragione R."/>
            <person name="Hildebrand F."/>
            <person name="Pallen M.J."/>
        </authorList>
    </citation>
    <scope>NUCLEOTIDE SEQUENCE</scope>
    <source>
        <strain evidence="2">F1-3629</strain>
    </source>
</reference>
<dbReference type="InterPro" id="IPR011033">
    <property type="entry name" value="PRC_barrel-like_sf"/>
</dbReference>
<gene>
    <name evidence="2" type="ORF">IAC07_00875</name>
</gene>